<name>A0A1E3PIL0_9ASCO</name>
<dbReference type="PANTHER" id="PTHR48034">
    <property type="entry name" value="TRANSFORMER-2 SEX-DETERMINING PROTEIN-RELATED"/>
    <property type="match status" value="1"/>
</dbReference>
<keyword evidence="4" id="KW-0747">Spliceosome</keyword>
<evidence type="ECO:0000256" key="9">
    <source>
        <dbReference type="ARBA" id="ARBA00023274"/>
    </source>
</evidence>
<evidence type="ECO:0000256" key="4">
    <source>
        <dbReference type="ARBA" id="ARBA00022728"/>
    </source>
</evidence>
<keyword evidence="3" id="KW-0507">mRNA processing</keyword>
<sequence>MSTLTDSTLKAKPESFSANESTIQPSMPSASETLYIRNINEKINISKLKADLKKIFSEFGSVIDVVAHKNIRMRGQAFVVFDNIDASRRAFEAKQNMELYGKTTMVQFAKSKSDATVSKQGRETLEFHKKKRLAAKELRQVKEGKNNAQSRVPLGPAGQPATSRAKVEASGVQKVEYLPPHKVLFIQNLPASATKNQLVDLFSTYTGYQDVRFVGVRKVAFIDFENDEDAVKAKEATIGLNLDGNLLDINYAKK</sequence>
<dbReference type="CDD" id="cd12246">
    <property type="entry name" value="RRM1_U1A_like"/>
    <property type="match status" value="1"/>
</dbReference>
<keyword evidence="8" id="KW-0539">Nucleus</keyword>
<evidence type="ECO:0000256" key="3">
    <source>
        <dbReference type="ARBA" id="ARBA00022664"/>
    </source>
</evidence>
<dbReference type="CDD" id="cd12247">
    <property type="entry name" value="RRM2_U1A_like"/>
    <property type="match status" value="1"/>
</dbReference>
<dbReference type="Gene3D" id="3.30.70.330">
    <property type="match status" value="2"/>
</dbReference>
<evidence type="ECO:0000256" key="1">
    <source>
        <dbReference type="ARBA" id="ARBA00004123"/>
    </source>
</evidence>
<evidence type="ECO:0000256" key="6">
    <source>
        <dbReference type="ARBA" id="ARBA00022884"/>
    </source>
</evidence>
<evidence type="ECO:0000256" key="5">
    <source>
        <dbReference type="ARBA" id="ARBA00022737"/>
    </source>
</evidence>
<feature type="region of interest" description="Disordered" evidence="11">
    <location>
        <begin position="142"/>
        <end position="163"/>
    </location>
</feature>
<evidence type="ECO:0000256" key="10">
    <source>
        <dbReference type="PROSITE-ProRule" id="PRU00176"/>
    </source>
</evidence>
<keyword evidence="6 10" id="KW-0694">RNA-binding</keyword>
<dbReference type="PROSITE" id="PS50102">
    <property type="entry name" value="RRM"/>
    <property type="match status" value="2"/>
</dbReference>
<dbReference type="GO" id="GO:0003723">
    <property type="term" value="F:RNA binding"/>
    <property type="evidence" value="ECO:0007669"/>
    <property type="project" value="UniProtKB-UniRule"/>
</dbReference>
<dbReference type="Pfam" id="PF00076">
    <property type="entry name" value="RRM_1"/>
    <property type="match status" value="2"/>
</dbReference>
<comment type="subcellular location">
    <subcellularLocation>
        <location evidence="1">Nucleus</location>
    </subcellularLocation>
</comment>
<dbReference type="SMART" id="SM00360">
    <property type="entry name" value="RRM"/>
    <property type="match status" value="2"/>
</dbReference>
<dbReference type="GO" id="GO:0008380">
    <property type="term" value="P:RNA splicing"/>
    <property type="evidence" value="ECO:0007669"/>
    <property type="project" value="UniProtKB-KW"/>
</dbReference>
<dbReference type="GO" id="GO:0005681">
    <property type="term" value="C:spliceosomal complex"/>
    <property type="evidence" value="ECO:0007669"/>
    <property type="project" value="UniProtKB-KW"/>
</dbReference>
<evidence type="ECO:0000256" key="11">
    <source>
        <dbReference type="SAM" id="MobiDB-lite"/>
    </source>
</evidence>
<evidence type="ECO:0000313" key="14">
    <source>
        <dbReference type="Proteomes" id="UP000095009"/>
    </source>
</evidence>
<evidence type="ECO:0000256" key="8">
    <source>
        <dbReference type="ARBA" id="ARBA00023242"/>
    </source>
</evidence>
<dbReference type="GO" id="GO:0030532">
    <property type="term" value="C:small nuclear ribonucleoprotein complex"/>
    <property type="evidence" value="ECO:0007669"/>
    <property type="project" value="UniProtKB-ARBA"/>
</dbReference>
<keyword evidence="14" id="KW-1185">Reference proteome</keyword>
<comment type="similarity">
    <text evidence="2">Belongs to the RRM U1 A/B'' family.</text>
</comment>
<dbReference type="SUPFAM" id="SSF54928">
    <property type="entry name" value="RNA-binding domain, RBD"/>
    <property type="match status" value="1"/>
</dbReference>
<dbReference type="AlphaFoldDB" id="A0A1E3PIL0"/>
<keyword evidence="7" id="KW-0508">mRNA splicing</keyword>
<protein>
    <recommendedName>
        <fullName evidence="12">RRM domain-containing protein</fullName>
    </recommendedName>
</protein>
<dbReference type="FunFam" id="3.30.70.330:FF:000039">
    <property type="entry name" value="U1 small nuclear ribonucleoprotein A"/>
    <property type="match status" value="1"/>
</dbReference>
<proteinExistence type="inferred from homology"/>
<evidence type="ECO:0000259" key="12">
    <source>
        <dbReference type="PROSITE" id="PS50102"/>
    </source>
</evidence>
<dbReference type="STRING" id="857566.A0A1E3PIL0"/>
<dbReference type="InterPro" id="IPR050441">
    <property type="entry name" value="RBM"/>
</dbReference>
<feature type="domain" description="RRM" evidence="12">
    <location>
        <begin position="182"/>
        <end position="254"/>
    </location>
</feature>
<keyword evidence="9" id="KW-0687">Ribonucleoprotein</keyword>
<keyword evidence="5" id="KW-0677">Repeat</keyword>
<dbReference type="InterPro" id="IPR035979">
    <property type="entry name" value="RBD_domain_sf"/>
</dbReference>
<dbReference type="GO" id="GO:0006397">
    <property type="term" value="P:mRNA processing"/>
    <property type="evidence" value="ECO:0007669"/>
    <property type="project" value="UniProtKB-KW"/>
</dbReference>
<reference evidence="13 14" key="1">
    <citation type="journal article" date="2016" name="Proc. Natl. Acad. Sci. U.S.A.">
        <title>Comparative genomics of biotechnologically important yeasts.</title>
        <authorList>
            <person name="Riley R."/>
            <person name="Haridas S."/>
            <person name="Wolfe K.H."/>
            <person name="Lopes M.R."/>
            <person name="Hittinger C.T."/>
            <person name="Goeker M."/>
            <person name="Salamov A.A."/>
            <person name="Wisecaver J.H."/>
            <person name="Long T.M."/>
            <person name="Calvey C.H."/>
            <person name="Aerts A.L."/>
            <person name="Barry K.W."/>
            <person name="Choi C."/>
            <person name="Clum A."/>
            <person name="Coughlan A.Y."/>
            <person name="Deshpande S."/>
            <person name="Douglass A.P."/>
            <person name="Hanson S.J."/>
            <person name="Klenk H.-P."/>
            <person name="LaButti K.M."/>
            <person name="Lapidus A."/>
            <person name="Lindquist E.A."/>
            <person name="Lipzen A.M."/>
            <person name="Meier-Kolthoff J.P."/>
            <person name="Ohm R.A."/>
            <person name="Otillar R.P."/>
            <person name="Pangilinan J.L."/>
            <person name="Peng Y."/>
            <person name="Rokas A."/>
            <person name="Rosa C.A."/>
            <person name="Scheuner C."/>
            <person name="Sibirny A.A."/>
            <person name="Slot J.C."/>
            <person name="Stielow J.B."/>
            <person name="Sun H."/>
            <person name="Kurtzman C.P."/>
            <person name="Blackwell M."/>
            <person name="Grigoriev I.V."/>
            <person name="Jeffries T.W."/>
        </authorList>
    </citation>
    <scope>NUCLEOTIDE SEQUENCE [LARGE SCALE GENOMIC DNA]</scope>
    <source>
        <strain evidence="13 14">DSM 6958</strain>
    </source>
</reference>
<feature type="domain" description="RRM" evidence="12">
    <location>
        <begin position="32"/>
        <end position="111"/>
    </location>
</feature>
<organism evidence="13 14">
    <name type="scientific">Nadsonia fulvescens var. elongata DSM 6958</name>
    <dbReference type="NCBI Taxonomy" id="857566"/>
    <lineage>
        <taxon>Eukaryota</taxon>
        <taxon>Fungi</taxon>
        <taxon>Dikarya</taxon>
        <taxon>Ascomycota</taxon>
        <taxon>Saccharomycotina</taxon>
        <taxon>Dipodascomycetes</taxon>
        <taxon>Dipodascales</taxon>
        <taxon>Dipodascales incertae sedis</taxon>
        <taxon>Nadsonia</taxon>
    </lineage>
</organism>
<accession>A0A1E3PIL0</accession>
<dbReference type="OrthoDB" id="266020at2759"/>
<dbReference type="InterPro" id="IPR000504">
    <property type="entry name" value="RRM_dom"/>
</dbReference>
<dbReference type="Proteomes" id="UP000095009">
    <property type="component" value="Unassembled WGS sequence"/>
</dbReference>
<evidence type="ECO:0000313" key="13">
    <source>
        <dbReference type="EMBL" id="ODQ65286.1"/>
    </source>
</evidence>
<evidence type="ECO:0000256" key="2">
    <source>
        <dbReference type="ARBA" id="ARBA00007243"/>
    </source>
</evidence>
<dbReference type="EMBL" id="KV454410">
    <property type="protein sequence ID" value="ODQ65286.1"/>
    <property type="molecule type" value="Genomic_DNA"/>
</dbReference>
<evidence type="ECO:0000256" key="7">
    <source>
        <dbReference type="ARBA" id="ARBA00023187"/>
    </source>
</evidence>
<dbReference type="FunFam" id="3.30.70.330:FF:000029">
    <property type="entry name" value="U2 small nuclear ribonucleoprotein B"/>
    <property type="match status" value="1"/>
</dbReference>
<dbReference type="InterPro" id="IPR012677">
    <property type="entry name" value="Nucleotide-bd_a/b_plait_sf"/>
</dbReference>
<gene>
    <name evidence="13" type="ORF">NADFUDRAFT_83312</name>
</gene>